<organism evidence="8 9">
    <name type="scientific">Manduca sexta</name>
    <name type="common">Tobacco hawkmoth</name>
    <name type="synonym">Tobacco hornworm</name>
    <dbReference type="NCBI Taxonomy" id="7130"/>
    <lineage>
        <taxon>Eukaryota</taxon>
        <taxon>Metazoa</taxon>
        <taxon>Ecdysozoa</taxon>
        <taxon>Arthropoda</taxon>
        <taxon>Hexapoda</taxon>
        <taxon>Insecta</taxon>
        <taxon>Pterygota</taxon>
        <taxon>Neoptera</taxon>
        <taxon>Endopterygota</taxon>
        <taxon>Lepidoptera</taxon>
        <taxon>Glossata</taxon>
        <taxon>Ditrysia</taxon>
        <taxon>Bombycoidea</taxon>
        <taxon>Sphingidae</taxon>
        <taxon>Sphinginae</taxon>
        <taxon>Sphingini</taxon>
        <taxon>Manduca</taxon>
    </lineage>
</organism>
<name>A0A921YP31_MANSE</name>
<dbReference type="InterPro" id="IPR001870">
    <property type="entry name" value="B30.2/SPRY"/>
</dbReference>
<keyword evidence="2 4" id="KW-0863">Zinc-finger</keyword>
<evidence type="ECO:0000256" key="5">
    <source>
        <dbReference type="SAM" id="MobiDB-lite"/>
    </source>
</evidence>
<dbReference type="PROSITE" id="PS50089">
    <property type="entry name" value="ZF_RING_2"/>
    <property type="match status" value="1"/>
</dbReference>
<dbReference type="EMBL" id="JH668296">
    <property type="protein sequence ID" value="KAG6442860.1"/>
    <property type="molecule type" value="Genomic_DNA"/>
</dbReference>
<dbReference type="PANTHER" id="PTHR13363">
    <property type="entry name" value="RING FINGER AND SRY DOMAIN-CONTAINING"/>
    <property type="match status" value="1"/>
</dbReference>
<evidence type="ECO:0000259" key="7">
    <source>
        <dbReference type="PROSITE" id="PS50188"/>
    </source>
</evidence>
<dbReference type="InterPro" id="IPR013320">
    <property type="entry name" value="ConA-like_dom_sf"/>
</dbReference>
<dbReference type="SMART" id="SM00184">
    <property type="entry name" value="RING"/>
    <property type="match status" value="1"/>
</dbReference>
<evidence type="ECO:0008006" key="10">
    <source>
        <dbReference type="Google" id="ProtNLM"/>
    </source>
</evidence>
<dbReference type="PANTHER" id="PTHR13363:SF6">
    <property type="entry name" value="RING FINGER AND SPRY DOMAIN-CONTAINING PROTEIN 1"/>
    <property type="match status" value="1"/>
</dbReference>
<dbReference type="InterPro" id="IPR043136">
    <property type="entry name" value="B30.2/SPRY_sf"/>
</dbReference>
<dbReference type="SUPFAM" id="SSF49899">
    <property type="entry name" value="Concanavalin A-like lectins/glucanases"/>
    <property type="match status" value="1"/>
</dbReference>
<evidence type="ECO:0000313" key="8">
    <source>
        <dbReference type="EMBL" id="KAG6442860.1"/>
    </source>
</evidence>
<evidence type="ECO:0000313" key="9">
    <source>
        <dbReference type="Proteomes" id="UP000791440"/>
    </source>
</evidence>
<dbReference type="InterPro" id="IPR001841">
    <property type="entry name" value="Znf_RING"/>
</dbReference>
<feature type="region of interest" description="Disordered" evidence="5">
    <location>
        <begin position="1"/>
        <end position="26"/>
    </location>
</feature>
<protein>
    <recommendedName>
        <fullName evidence="10">RING finger and SPRY domain-containing protein 1</fullName>
    </recommendedName>
</protein>
<evidence type="ECO:0000256" key="3">
    <source>
        <dbReference type="ARBA" id="ARBA00022833"/>
    </source>
</evidence>
<evidence type="ECO:0000256" key="2">
    <source>
        <dbReference type="ARBA" id="ARBA00022771"/>
    </source>
</evidence>
<keyword evidence="1" id="KW-0479">Metal-binding</keyword>
<keyword evidence="9" id="KW-1185">Reference proteome</keyword>
<dbReference type="AlphaFoldDB" id="A0A921YP31"/>
<dbReference type="PROSITE" id="PS50188">
    <property type="entry name" value="B302_SPRY"/>
    <property type="match status" value="1"/>
</dbReference>
<dbReference type="InterPro" id="IPR013083">
    <property type="entry name" value="Znf_RING/FYVE/PHD"/>
</dbReference>
<dbReference type="Pfam" id="PF13920">
    <property type="entry name" value="zf-C3HC4_3"/>
    <property type="match status" value="1"/>
</dbReference>
<evidence type="ECO:0000256" key="4">
    <source>
        <dbReference type="PROSITE-ProRule" id="PRU00175"/>
    </source>
</evidence>
<comment type="caution">
    <text evidence="8">The sequence shown here is derived from an EMBL/GenBank/DDBJ whole genome shotgun (WGS) entry which is preliminary data.</text>
</comment>
<evidence type="ECO:0000256" key="1">
    <source>
        <dbReference type="ARBA" id="ARBA00022723"/>
    </source>
</evidence>
<dbReference type="Proteomes" id="UP000791440">
    <property type="component" value="Unassembled WGS sequence"/>
</dbReference>
<evidence type="ECO:0000259" key="6">
    <source>
        <dbReference type="PROSITE" id="PS50089"/>
    </source>
</evidence>
<dbReference type="InterPro" id="IPR045129">
    <property type="entry name" value="RNF123/RKP/RSPRY1"/>
</dbReference>
<dbReference type="Gene3D" id="2.60.120.920">
    <property type="match status" value="1"/>
</dbReference>
<dbReference type="GO" id="GO:0004842">
    <property type="term" value="F:ubiquitin-protein transferase activity"/>
    <property type="evidence" value="ECO:0007669"/>
    <property type="project" value="InterPro"/>
</dbReference>
<dbReference type="Pfam" id="PF00622">
    <property type="entry name" value="SPRY"/>
    <property type="match status" value="1"/>
</dbReference>
<proteinExistence type="predicted"/>
<keyword evidence="3" id="KW-0862">Zinc</keyword>
<dbReference type="GO" id="GO:0005737">
    <property type="term" value="C:cytoplasm"/>
    <property type="evidence" value="ECO:0007669"/>
    <property type="project" value="TreeGrafter"/>
</dbReference>
<reference evidence="8" key="2">
    <citation type="submission" date="2020-12" db="EMBL/GenBank/DDBJ databases">
        <authorList>
            <person name="Kanost M."/>
        </authorList>
    </citation>
    <scope>NUCLEOTIDE SEQUENCE</scope>
</reference>
<dbReference type="InterPro" id="IPR003877">
    <property type="entry name" value="SPRY_dom"/>
</dbReference>
<accession>A0A921YP31</accession>
<feature type="domain" description="RING-type" evidence="6">
    <location>
        <begin position="492"/>
        <end position="527"/>
    </location>
</feature>
<gene>
    <name evidence="8" type="ORF">O3G_MSEX002547</name>
</gene>
<dbReference type="GO" id="GO:0008270">
    <property type="term" value="F:zinc ion binding"/>
    <property type="evidence" value="ECO:0007669"/>
    <property type="project" value="UniProtKB-KW"/>
</dbReference>
<sequence>MGTCWCKHKEPDESDTESPPGLDTISLASGEPPPHLCRHIDSRLVDQLVLEMLSLIASFVDKTMSTLIRHCWLRRFSDEESPVPLVKLHVIADKEDGWIQVVSSLVNVIPLEDPLGPSAITIVFDDCPLPSKEAVIKLTKYLRLNKHRALKGPVNVRVERNICVVLGCIAEKLAGPNSVAVLTDDTLDYLITFLTMRREPCVVLFALIALEKFAHTTENKMTIRRRLDKERDNPLLVLELLAENENYLWRQVGFCAKWALDNQFVIEGRKLSYESVDMSGINVLLNTRDVSEYLKISCNGLEARCDSYSFESVRCTFQVDAGCWYYECTVMTPGVMQIGWATKNSHFLNHEGYGIGDDLFSLSYDGCRKLIWHKAKPTTVRNMPEWQPGDVLGCLIDIERKEAIFSINGQRMRPCKEIFETTQFGFFAAASFMAFQQCRFNFGHEQFQFPPTDRPFSTFNEHGDLTDEQKKVVPRRIYLEQLRCASLREDTCTLCFDEPPSCVLEPCMHRGFCSVCTGLLKECPLCRAEILNIRREPT</sequence>
<dbReference type="GO" id="GO:0051603">
    <property type="term" value="P:proteolysis involved in protein catabolic process"/>
    <property type="evidence" value="ECO:0007669"/>
    <property type="project" value="TreeGrafter"/>
</dbReference>
<feature type="domain" description="B30.2/SPRY" evidence="7">
    <location>
        <begin position="263"/>
        <end position="447"/>
    </location>
</feature>
<dbReference type="OrthoDB" id="10017393at2759"/>
<reference evidence="8" key="1">
    <citation type="journal article" date="2016" name="Insect Biochem. Mol. Biol.">
        <title>Multifaceted biological insights from a draft genome sequence of the tobacco hornworm moth, Manduca sexta.</title>
        <authorList>
            <person name="Kanost M.R."/>
            <person name="Arrese E.L."/>
            <person name="Cao X."/>
            <person name="Chen Y.R."/>
            <person name="Chellapilla S."/>
            <person name="Goldsmith M.R."/>
            <person name="Grosse-Wilde E."/>
            <person name="Heckel D.G."/>
            <person name="Herndon N."/>
            <person name="Jiang H."/>
            <person name="Papanicolaou A."/>
            <person name="Qu J."/>
            <person name="Soulages J.L."/>
            <person name="Vogel H."/>
            <person name="Walters J."/>
            <person name="Waterhouse R.M."/>
            <person name="Ahn S.J."/>
            <person name="Almeida F.C."/>
            <person name="An C."/>
            <person name="Aqrawi P."/>
            <person name="Bretschneider A."/>
            <person name="Bryant W.B."/>
            <person name="Bucks S."/>
            <person name="Chao H."/>
            <person name="Chevignon G."/>
            <person name="Christen J.M."/>
            <person name="Clarke D.F."/>
            <person name="Dittmer N.T."/>
            <person name="Ferguson L.C.F."/>
            <person name="Garavelou S."/>
            <person name="Gordon K.H.J."/>
            <person name="Gunaratna R.T."/>
            <person name="Han Y."/>
            <person name="Hauser F."/>
            <person name="He Y."/>
            <person name="Heidel-Fischer H."/>
            <person name="Hirsh A."/>
            <person name="Hu Y."/>
            <person name="Jiang H."/>
            <person name="Kalra D."/>
            <person name="Klinner C."/>
            <person name="Konig C."/>
            <person name="Kovar C."/>
            <person name="Kroll A.R."/>
            <person name="Kuwar S.S."/>
            <person name="Lee S.L."/>
            <person name="Lehman R."/>
            <person name="Li K."/>
            <person name="Li Z."/>
            <person name="Liang H."/>
            <person name="Lovelace S."/>
            <person name="Lu Z."/>
            <person name="Mansfield J.H."/>
            <person name="McCulloch K.J."/>
            <person name="Mathew T."/>
            <person name="Morton B."/>
            <person name="Muzny D.M."/>
            <person name="Neunemann D."/>
            <person name="Ongeri F."/>
            <person name="Pauchet Y."/>
            <person name="Pu L.L."/>
            <person name="Pyrousis I."/>
            <person name="Rao X.J."/>
            <person name="Redding A."/>
            <person name="Roesel C."/>
            <person name="Sanchez-Gracia A."/>
            <person name="Schaack S."/>
            <person name="Shukla A."/>
            <person name="Tetreau G."/>
            <person name="Wang Y."/>
            <person name="Xiong G.H."/>
            <person name="Traut W."/>
            <person name="Walsh T.K."/>
            <person name="Worley K.C."/>
            <person name="Wu D."/>
            <person name="Wu W."/>
            <person name="Wu Y.Q."/>
            <person name="Zhang X."/>
            <person name="Zou Z."/>
            <person name="Zucker H."/>
            <person name="Briscoe A.D."/>
            <person name="Burmester T."/>
            <person name="Clem R.J."/>
            <person name="Feyereisen R."/>
            <person name="Grimmelikhuijzen C.J.P."/>
            <person name="Hamodrakas S.J."/>
            <person name="Hansson B.S."/>
            <person name="Huguet E."/>
            <person name="Jermiin L.S."/>
            <person name="Lan Q."/>
            <person name="Lehman H.K."/>
            <person name="Lorenzen M."/>
            <person name="Merzendorfer H."/>
            <person name="Michalopoulos I."/>
            <person name="Morton D.B."/>
            <person name="Muthukrishnan S."/>
            <person name="Oakeshott J.G."/>
            <person name="Palmer W."/>
            <person name="Park Y."/>
            <person name="Passarelli A.L."/>
            <person name="Rozas J."/>
            <person name="Schwartz L.M."/>
            <person name="Smith W."/>
            <person name="Southgate A."/>
            <person name="Vilcinskas A."/>
            <person name="Vogt R."/>
            <person name="Wang P."/>
            <person name="Werren J."/>
            <person name="Yu X.Q."/>
            <person name="Zhou J.J."/>
            <person name="Brown S.J."/>
            <person name="Scherer S.E."/>
            <person name="Richards S."/>
            <person name="Blissard G.W."/>
        </authorList>
    </citation>
    <scope>NUCLEOTIDE SEQUENCE</scope>
</reference>
<dbReference type="SMART" id="SM00449">
    <property type="entry name" value="SPRY"/>
    <property type="match status" value="1"/>
</dbReference>
<dbReference type="Gene3D" id="3.30.40.10">
    <property type="entry name" value="Zinc/RING finger domain, C3HC4 (zinc finger)"/>
    <property type="match status" value="1"/>
</dbReference>
<dbReference type="SUPFAM" id="SSF57850">
    <property type="entry name" value="RING/U-box"/>
    <property type="match status" value="1"/>
</dbReference>